<sequence>MPISSRHCTHDSPQPHIETTPISQDFQYIYGLDQHILVALNGAPDLASPSYAEIEALGLTHVIKIRHDVDDEACKAGDVCSRRDDQTGVEILTLVVSRPQSVVGRGQMALAPRQLAAARDFLELALPFQQQRRSSTQYPSPIHHSIKGKEGTARVLIVAQGDISPWEYMRTQEDKMRTKVVYNRANTLQTPSALGDQIRGDVYACEQSLSQLALSDSHMKMDGSQGSQATSNVQRESQRNELEEGHQREYNSYVLACPRPAPKYLQHRPAPLSTSPSTSSVPCKGDNEIQNEDHSERCVALPGWVNHVYVEFWMTWLRQVDVDVIRAGIIGDGRDPELVRVLSKCGVEECP</sequence>
<dbReference type="OrthoDB" id="10684490at2759"/>
<feature type="compositionally biased region" description="Basic and acidic residues" evidence="1">
    <location>
        <begin position="236"/>
        <end position="246"/>
    </location>
</feature>
<organism evidence="2 3">
    <name type="scientific">Panaeolus cyanescens</name>
    <dbReference type="NCBI Taxonomy" id="181874"/>
    <lineage>
        <taxon>Eukaryota</taxon>
        <taxon>Fungi</taxon>
        <taxon>Dikarya</taxon>
        <taxon>Basidiomycota</taxon>
        <taxon>Agaricomycotina</taxon>
        <taxon>Agaricomycetes</taxon>
        <taxon>Agaricomycetidae</taxon>
        <taxon>Agaricales</taxon>
        <taxon>Agaricineae</taxon>
        <taxon>Galeropsidaceae</taxon>
        <taxon>Panaeolus</taxon>
    </lineage>
</organism>
<dbReference type="Proteomes" id="UP000284842">
    <property type="component" value="Unassembled WGS sequence"/>
</dbReference>
<evidence type="ECO:0000313" key="3">
    <source>
        <dbReference type="Proteomes" id="UP000284842"/>
    </source>
</evidence>
<feature type="compositionally biased region" description="Polar residues" evidence="1">
    <location>
        <begin position="224"/>
        <end position="235"/>
    </location>
</feature>
<dbReference type="InParanoid" id="A0A409YMY6"/>
<evidence type="ECO:0000256" key="1">
    <source>
        <dbReference type="SAM" id="MobiDB-lite"/>
    </source>
</evidence>
<dbReference type="AlphaFoldDB" id="A0A409YMY6"/>
<proteinExistence type="predicted"/>
<protein>
    <submittedName>
        <fullName evidence="2">Uncharacterized protein</fullName>
    </submittedName>
</protein>
<evidence type="ECO:0000313" key="2">
    <source>
        <dbReference type="EMBL" id="PPR04392.1"/>
    </source>
</evidence>
<gene>
    <name evidence="2" type="ORF">CVT24_013221</name>
</gene>
<comment type="caution">
    <text evidence="2">The sequence shown here is derived from an EMBL/GenBank/DDBJ whole genome shotgun (WGS) entry which is preliminary data.</text>
</comment>
<dbReference type="EMBL" id="NHTK01000954">
    <property type="protein sequence ID" value="PPR04392.1"/>
    <property type="molecule type" value="Genomic_DNA"/>
</dbReference>
<feature type="region of interest" description="Disordered" evidence="1">
    <location>
        <begin position="218"/>
        <end position="246"/>
    </location>
</feature>
<reference evidence="2 3" key="1">
    <citation type="journal article" date="2018" name="Evol. Lett.">
        <title>Horizontal gene cluster transfer increased hallucinogenic mushroom diversity.</title>
        <authorList>
            <person name="Reynolds H.T."/>
            <person name="Vijayakumar V."/>
            <person name="Gluck-Thaler E."/>
            <person name="Korotkin H.B."/>
            <person name="Matheny P.B."/>
            <person name="Slot J.C."/>
        </authorList>
    </citation>
    <scope>NUCLEOTIDE SEQUENCE [LARGE SCALE GENOMIC DNA]</scope>
    <source>
        <strain evidence="2 3">2629</strain>
    </source>
</reference>
<keyword evidence="3" id="KW-1185">Reference proteome</keyword>
<name>A0A409YMY6_9AGAR</name>
<accession>A0A409YMY6</accession>